<protein>
    <submittedName>
        <fullName evidence="3">Uncharacterized protein</fullName>
    </submittedName>
</protein>
<proteinExistence type="predicted"/>
<gene>
    <name evidence="3" type="ORF">HK439_14445</name>
</gene>
<dbReference type="Proteomes" id="UP000598467">
    <property type="component" value="Unassembled WGS sequence"/>
</dbReference>
<evidence type="ECO:0000313" key="3">
    <source>
        <dbReference type="EMBL" id="MBD1547463.1"/>
    </source>
</evidence>
<name>A0A926S5H4_9HYPH</name>
<feature type="chain" id="PRO_5037681502" evidence="2">
    <location>
        <begin position="23"/>
        <end position="129"/>
    </location>
</feature>
<reference evidence="3" key="1">
    <citation type="submission" date="2020-05" db="EMBL/GenBank/DDBJ databases">
        <title>Identification of trans-AT polyketide cluster in two marine bacteria, producers of a novel glutaramide-containing polyketide sesbanimide D and analogs.</title>
        <authorList>
            <person name="Kacar D."/>
            <person name="Rodriguez P."/>
            <person name="Canedo L."/>
            <person name="Gonzalez E."/>
            <person name="Galan B."/>
            <person name="De La Calle F."/>
            <person name="Garcia J.L."/>
        </authorList>
    </citation>
    <scope>NUCLEOTIDE SEQUENCE</scope>
    <source>
        <strain evidence="3">PHM038</strain>
    </source>
</reference>
<comment type="caution">
    <text evidence="3">The sequence shown here is derived from an EMBL/GenBank/DDBJ whole genome shotgun (WGS) entry which is preliminary data.</text>
</comment>
<dbReference type="AlphaFoldDB" id="A0A926S5H4"/>
<evidence type="ECO:0000313" key="4">
    <source>
        <dbReference type="Proteomes" id="UP000598467"/>
    </source>
</evidence>
<dbReference type="RefSeq" id="WP_190292220.1">
    <property type="nucleotide sequence ID" value="NZ_JABFCZ010000015.1"/>
</dbReference>
<organism evidence="3 4">
    <name type="scientific">Roseibium aggregatum</name>
    <dbReference type="NCBI Taxonomy" id="187304"/>
    <lineage>
        <taxon>Bacteria</taxon>
        <taxon>Pseudomonadati</taxon>
        <taxon>Pseudomonadota</taxon>
        <taxon>Alphaproteobacteria</taxon>
        <taxon>Hyphomicrobiales</taxon>
        <taxon>Stappiaceae</taxon>
        <taxon>Roseibium</taxon>
    </lineage>
</organism>
<keyword evidence="2" id="KW-0732">Signal</keyword>
<dbReference type="EMBL" id="JABFCZ010000015">
    <property type="protein sequence ID" value="MBD1547463.1"/>
    <property type="molecule type" value="Genomic_DNA"/>
</dbReference>
<feature type="region of interest" description="Disordered" evidence="1">
    <location>
        <begin position="26"/>
        <end position="56"/>
    </location>
</feature>
<sequence>MRMFWIALGVMVLSIFSGPAGAADLAGQERGVTDGPPLLAQSERTDQSASQPSAKPFAPVSSWIGAAVAQSCPSADPGEALCGYFNGYCRYCDTKYPHYCPSNNTCYQYFTGAQEACGNSYVICGGPVQ</sequence>
<accession>A0A926S5H4</accession>
<evidence type="ECO:0000256" key="1">
    <source>
        <dbReference type="SAM" id="MobiDB-lite"/>
    </source>
</evidence>
<evidence type="ECO:0000256" key="2">
    <source>
        <dbReference type="SAM" id="SignalP"/>
    </source>
</evidence>
<feature type="signal peptide" evidence="2">
    <location>
        <begin position="1"/>
        <end position="22"/>
    </location>
</feature>